<evidence type="ECO:0000256" key="8">
    <source>
        <dbReference type="ARBA" id="ARBA00022840"/>
    </source>
</evidence>
<dbReference type="CDD" id="cd18137">
    <property type="entry name" value="HLD_clamp_pol_III_gamma_tau"/>
    <property type="match status" value="1"/>
</dbReference>
<dbReference type="SUPFAM" id="SSF52540">
    <property type="entry name" value="P-loop containing nucleoside triphosphate hydrolases"/>
    <property type="match status" value="1"/>
</dbReference>
<evidence type="ECO:0000259" key="12">
    <source>
        <dbReference type="SMART" id="SM00382"/>
    </source>
</evidence>
<dbReference type="NCBIfam" id="TIGR02397">
    <property type="entry name" value="dnaX_nterm"/>
    <property type="match status" value="1"/>
</dbReference>
<keyword evidence="14" id="KW-1185">Reference proteome</keyword>
<comment type="similarity">
    <text evidence="1 11">Belongs to the DnaX/STICHEL family.</text>
</comment>
<proteinExistence type="inferred from homology"/>
<evidence type="ECO:0000256" key="11">
    <source>
        <dbReference type="RuleBase" id="RU364063"/>
    </source>
</evidence>
<dbReference type="Gene3D" id="3.40.50.300">
    <property type="entry name" value="P-loop containing nucleotide triphosphate hydrolases"/>
    <property type="match status" value="1"/>
</dbReference>
<dbReference type="AlphaFoldDB" id="A0AAX3SYT0"/>
<dbReference type="InterPro" id="IPR022754">
    <property type="entry name" value="DNA_pol_III_gamma-3"/>
</dbReference>
<keyword evidence="2 11" id="KW-0808">Transferase</keyword>
<keyword evidence="7" id="KW-0862">Zinc</keyword>
<keyword evidence="5" id="KW-0479">Metal-binding</keyword>
<feature type="domain" description="AAA+ ATPase" evidence="12">
    <location>
        <begin position="37"/>
        <end position="179"/>
    </location>
</feature>
<keyword evidence="3 11" id="KW-0548">Nucleotidyltransferase</keyword>
<keyword evidence="8 11" id="KW-0067">ATP-binding</keyword>
<evidence type="ECO:0000313" key="13">
    <source>
        <dbReference type="EMBL" id="WFG96445.1"/>
    </source>
</evidence>
<dbReference type="GO" id="GO:0003887">
    <property type="term" value="F:DNA-directed DNA polymerase activity"/>
    <property type="evidence" value="ECO:0007669"/>
    <property type="project" value="UniProtKB-KW"/>
</dbReference>
<keyword evidence="6 11" id="KW-0547">Nucleotide-binding</keyword>
<evidence type="ECO:0000256" key="5">
    <source>
        <dbReference type="ARBA" id="ARBA00022723"/>
    </source>
</evidence>
<dbReference type="InterPro" id="IPR050238">
    <property type="entry name" value="DNA_Rep/Repair_Clamp_Loader"/>
</dbReference>
<reference evidence="13 14" key="1">
    <citation type="submission" date="2022-04" db="EMBL/GenBank/DDBJ databases">
        <title>Whole genome of Spiroplasma citri.</title>
        <authorList>
            <person name="Khanchezar A."/>
            <person name="Izadpanah K."/>
            <person name="Taghavi M."/>
            <person name="Ghorbani A."/>
            <person name="Beven L."/>
        </authorList>
    </citation>
    <scope>NUCLEOTIDE SEQUENCE [LARGE SCALE GENOMIC DNA]</scope>
    <source>
        <strain evidence="13 14">D4</strain>
    </source>
</reference>
<dbReference type="CDD" id="cd00009">
    <property type="entry name" value="AAA"/>
    <property type="match status" value="1"/>
</dbReference>
<evidence type="ECO:0000256" key="10">
    <source>
        <dbReference type="ARBA" id="ARBA00049244"/>
    </source>
</evidence>
<evidence type="ECO:0000256" key="6">
    <source>
        <dbReference type="ARBA" id="ARBA00022741"/>
    </source>
</evidence>
<dbReference type="GO" id="GO:0046872">
    <property type="term" value="F:metal ion binding"/>
    <property type="evidence" value="ECO:0007669"/>
    <property type="project" value="UniProtKB-KW"/>
</dbReference>
<dbReference type="InterPro" id="IPR012763">
    <property type="entry name" value="DNA_pol_III_sug/sutau_N"/>
</dbReference>
<evidence type="ECO:0000256" key="7">
    <source>
        <dbReference type="ARBA" id="ARBA00022833"/>
    </source>
</evidence>
<comment type="catalytic activity">
    <reaction evidence="10 11">
        <text>DNA(n) + a 2'-deoxyribonucleoside 5'-triphosphate = DNA(n+1) + diphosphate</text>
        <dbReference type="Rhea" id="RHEA:22508"/>
        <dbReference type="Rhea" id="RHEA-COMP:17339"/>
        <dbReference type="Rhea" id="RHEA-COMP:17340"/>
        <dbReference type="ChEBI" id="CHEBI:33019"/>
        <dbReference type="ChEBI" id="CHEBI:61560"/>
        <dbReference type="ChEBI" id="CHEBI:173112"/>
        <dbReference type="EC" id="2.7.7.7"/>
    </reaction>
</comment>
<dbReference type="Proteomes" id="UP001214629">
    <property type="component" value="Chromosome"/>
</dbReference>
<dbReference type="GO" id="GO:0009360">
    <property type="term" value="C:DNA polymerase III complex"/>
    <property type="evidence" value="ECO:0007669"/>
    <property type="project" value="InterPro"/>
</dbReference>
<dbReference type="InterPro" id="IPR027417">
    <property type="entry name" value="P-loop_NTPase"/>
</dbReference>
<dbReference type="Gene3D" id="1.20.272.10">
    <property type="match status" value="1"/>
</dbReference>
<evidence type="ECO:0000256" key="2">
    <source>
        <dbReference type="ARBA" id="ARBA00022679"/>
    </source>
</evidence>
<dbReference type="EMBL" id="CP096246">
    <property type="protein sequence ID" value="WFG96445.1"/>
    <property type="molecule type" value="Genomic_DNA"/>
</dbReference>
<comment type="function">
    <text evidence="11">DNA polymerase III is a complex, multichain enzyme responsible for most of the replicative synthesis in bacteria. This DNA polymerase also exhibits 3' to 5' exonuclease activity.</text>
</comment>
<dbReference type="Pfam" id="PF13177">
    <property type="entry name" value="DNA_pol3_delta2"/>
    <property type="match status" value="1"/>
</dbReference>
<evidence type="ECO:0000256" key="3">
    <source>
        <dbReference type="ARBA" id="ARBA00022695"/>
    </source>
</evidence>
<organism evidence="13 14">
    <name type="scientific">Spiroplasma citri</name>
    <dbReference type="NCBI Taxonomy" id="2133"/>
    <lineage>
        <taxon>Bacteria</taxon>
        <taxon>Bacillati</taxon>
        <taxon>Mycoplasmatota</taxon>
        <taxon>Mollicutes</taxon>
        <taxon>Entomoplasmatales</taxon>
        <taxon>Spiroplasmataceae</taxon>
        <taxon>Spiroplasma</taxon>
    </lineage>
</organism>
<dbReference type="GO" id="GO:0006261">
    <property type="term" value="P:DNA-templated DNA replication"/>
    <property type="evidence" value="ECO:0007669"/>
    <property type="project" value="TreeGrafter"/>
</dbReference>
<evidence type="ECO:0000256" key="9">
    <source>
        <dbReference type="ARBA" id="ARBA00022932"/>
    </source>
</evidence>
<dbReference type="NCBIfam" id="NF004046">
    <property type="entry name" value="PRK05563.1"/>
    <property type="match status" value="1"/>
</dbReference>
<dbReference type="GO" id="GO:0005524">
    <property type="term" value="F:ATP binding"/>
    <property type="evidence" value="ECO:0007669"/>
    <property type="project" value="UniProtKB-KW"/>
</dbReference>
<dbReference type="InterPro" id="IPR045085">
    <property type="entry name" value="HLD_clamp_pol_III_gamma_tau"/>
</dbReference>
<dbReference type="Pfam" id="PF12169">
    <property type="entry name" value="DNA_pol3_gamma3"/>
    <property type="match status" value="1"/>
</dbReference>
<evidence type="ECO:0000313" key="14">
    <source>
        <dbReference type="Proteomes" id="UP001214629"/>
    </source>
</evidence>
<dbReference type="PANTHER" id="PTHR11669:SF0">
    <property type="entry name" value="PROTEIN STICHEL-LIKE 2"/>
    <property type="match status" value="1"/>
</dbReference>
<dbReference type="Pfam" id="PF22608">
    <property type="entry name" value="DNAX_ATPase_lid"/>
    <property type="match status" value="1"/>
</dbReference>
<dbReference type="FunFam" id="3.40.50.300:FF:000014">
    <property type="entry name" value="DNA polymerase III subunit gamma/tau"/>
    <property type="match status" value="1"/>
</dbReference>
<gene>
    <name evidence="11 13" type="primary">dnaX</name>
    <name evidence="13" type="ORF">M0C40_00040</name>
</gene>
<dbReference type="SMART" id="SM00382">
    <property type="entry name" value="AAA"/>
    <property type="match status" value="1"/>
</dbReference>
<dbReference type="InterPro" id="IPR001270">
    <property type="entry name" value="ClpA/B"/>
</dbReference>
<keyword evidence="4 11" id="KW-0235">DNA replication</keyword>
<dbReference type="InterPro" id="IPR008921">
    <property type="entry name" value="DNA_pol3_clamp-load_cplx_C"/>
</dbReference>
<dbReference type="InterPro" id="IPR003593">
    <property type="entry name" value="AAA+_ATPase"/>
</dbReference>
<evidence type="ECO:0000256" key="4">
    <source>
        <dbReference type="ARBA" id="ARBA00022705"/>
    </source>
</evidence>
<accession>A0AAX3SYT0</accession>
<dbReference type="Gene3D" id="1.10.8.60">
    <property type="match status" value="1"/>
</dbReference>
<keyword evidence="9 11" id="KW-0239">DNA-directed DNA polymerase</keyword>
<dbReference type="PANTHER" id="PTHR11669">
    <property type="entry name" value="REPLICATION FACTOR C / DNA POLYMERASE III GAMMA-TAU SUBUNIT"/>
    <property type="match status" value="1"/>
</dbReference>
<protein>
    <recommendedName>
        <fullName evidence="11">DNA polymerase III subunit gamma/tau</fullName>
        <ecNumber evidence="11">2.7.7.7</ecNumber>
    </recommendedName>
</protein>
<dbReference type="SUPFAM" id="SSF48019">
    <property type="entry name" value="post-AAA+ oligomerization domain-like"/>
    <property type="match status" value="1"/>
</dbReference>
<dbReference type="PRINTS" id="PR00300">
    <property type="entry name" value="CLPPROTEASEA"/>
</dbReference>
<comment type="subunit">
    <text evidence="11">DNA polymerase III contains a core (composed of alpha, epsilon and theta chains) that associates with a tau subunit. This core dimerizes to form the POLIII' complex. PolIII' associates with the gamma complex (composed of gamma, delta, delta', psi and chi chains) and with the beta chain to form the complete DNA polymerase III complex.</text>
</comment>
<dbReference type="EC" id="2.7.7.7" evidence="11"/>
<dbReference type="GO" id="GO:0003677">
    <property type="term" value="F:DNA binding"/>
    <property type="evidence" value="ECO:0007669"/>
    <property type="project" value="InterPro"/>
</dbReference>
<sequence>MDYISLYRKYRPNNFDKIVGQIEIRKALKNAIINNTFSHAYLFSGPRGTGKTSIAKIFAKAINCINLDNGNPCNECASCKEINRAGAVDVFEIDAASNNGVDEIREIRNNVQLLPTMTKYKVYIIDEIHMLTNSAFNALLKTLEEPPQHVVFILATTESHKIPATIISRCQQYNFRKISKVELENNIINILQKEEIKYDLTAIKEIALLADGSARDSLSILEQVIMFSDRNVTLENVNIIFATVSKTIKLKLLKDILEYKTTEVLIASKKIYQAGSDFEVLTLNLLDILKEIFEFKQTNNLFFLSLLSEEQAKGFAEQLSSKELIMLLDLFTEAASKMRNSKTQEMYFELILLKALAIFENNIKNLESLKLSDLMILTYEEGKEINQHKTEQISINKKIIENNSEKSQVQILKDDLIVEKKLKTNDEVIHLKEPKLPNNQPLFHNFSLFDDEEPKPNITSFNNIESQQDKIIVDENDIQTNFKQTKEKESFETIGSEQVSYGKELEGITDLQKYRDDMKNKINIYEFSNINYSNNQIFNILIKASKEEREKFESKFMALINEKSKVVQLDKLISFYDVKYAAASEQGLIIVTNTKPEANWISFEMCDWEFRNKIFQAFDFDFIIIALSENEWNNVRNDYVKIRQSNKLPQPTLIDVEEFYQNLLVKQIDNYEEHKDVLETGKQIFDNIKIVE</sequence>
<name>A0AAX3SYT0_SPICI</name>
<dbReference type="RefSeq" id="WP_277938761.1">
    <property type="nucleotide sequence ID" value="NZ_CP096246.1"/>
</dbReference>
<evidence type="ECO:0000256" key="1">
    <source>
        <dbReference type="ARBA" id="ARBA00006360"/>
    </source>
</evidence>